<name>A0A9W6XCN3_9STRA</name>
<dbReference type="PANTHER" id="PTHR33064">
    <property type="entry name" value="POL PROTEIN"/>
    <property type="match status" value="1"/>
</dbReference>
<dbReference type="FunFam" id="3.30.70.270:FF:000020">
    <property type="entry name" value="Transposon Tf2-6 polyprotein-like Protein"/>
    <property type="match status" value="1"/>
</dbReference>
<dbReference type="EMBL" id="BSXW01001331">
    <property type="protein sequence ID" value="GMF35893.1"/>
    <property type="molecule type" value="Genomic_DNA"/>
</dbReference>
<keyword evidence="2" id="KW-1185">Reference proteome</keyword>
<dbReference type="Gene3D" id="3.30.70.270">
    <property type="match status" value="1"/>
</dbReference>
<evidence type="ECO:0000313" key="1">
    <source>
        <dbReference type="EMBL" id="GMF35893.1"/>
    </source>
</evidence>
<dbReference type="AlphaFoldDB" id="A0A9W6XCN3"/>
<protein>
    <submittedName>
        <fullName evidence="1">Unnamed protein product</fullName>
    </submittedName>
</protein>
<organism evidence="1 2">
    <name type="scientific">Phytophthora lilii</name>
    <dbReference type="NCBI Taxonomy" id="2077276"/>
    <lineage>
        <taxon>Eukaryota</taxon>
        <taxon>Sar</taxon>
        <taxon>Stramenopiles</taxon>
        <taxon>Oomycota</taxon>
        <taxon>Peronosporomycetes</taxon>
        <taxon>Peronosporales</taxon>
        <taxon>Peronosporaceae</taxon>
        <taxon>Phytophthora</taxon>
    </lineage>
</organism>
<dbReference type="OrthoDB" id="1909920at2759"/>
<dbReference type="InterPro" id="IPR043502">
    <property type="entry name" value="DNA/RNA_pol_sf"/>
</dbReference>
<reference evidence="1" key="1">
    <citation type="submission" date="2023-04" db="EMBL/GenBank/DDBJ databases">
        <title>Phytophthora lilii NBRC 32176.</title>
        <authorList>
            <person name="Ichikawa N."/>
            <person name="Sato H."/>
            <person name="Tonouchi N."/>
        </authorList>
    </citation>
    <scope>NUCLEOTIDE SEQUENCE</scope>
    <source>
        <strain evidence="1">NBRC 32176</strain>
    </source>
</reference>
<comment type="caution">
    <text evidence="1">The sequence shown here is derived from an EMBL/GenBank/DDBJ whole genome shotgun (WGS) entry which is preliminary data.</text>
</comment>
<dbReference type="InterPro" id="IPR043128">
    <property type="entry name" value="Rev_trsase/Diguanyl_cyclase"/>
</dbReference>
<dbReference type="SUPFAM" id="SSF56672">
    <property type="entry name" value="DNA/RNA polymerases"/>
    <property type="match status" value="1"/>
</dbReference>
<evidence type="ECO:0000313" key="2">
    <source>
        <dbReference type="Proteomes" id="UP001165083"/>
    </source>
</evidence>
<sequence length="115" mass="13376">MDPDKVKIITEWPLPKTKNQMESFLGTTVYVSRFCKDSAQLAGPLHECIKGKRSRDAIELDENQVRCFDELKKRLSSPPVLSLPNFSNLSVFEWTPQISQLGESYFKRRENWNIQ</sequence>
<accession>A0A9W6XCN3</accession>
<proteinExistence type="predicted"/>
<dbReference type="PANTHER" id="PTHR33064:SF37">
    <property type="entry name" value="RIBONUCLEASE H"/>
    <property type="match status" value="1"/>
</dbReference>
<dbReference type="Proteomes" id="UP001165083">
    <property type="component" value="Unassembled WGS sequence"/>
</dbReference>
<dbReference type="InterPro" id="IPR051320">
    <property type="entry name" value="Viral_Replic_Matur_Polypro"/>
</dbReference>
<gene>
    <name evidence="1" type="ORF">Plil01_001522700</name>
</gene>